<keyword evidence="3" id="KW-1185">Reference proteome</keyword>
<accession>A0A5M9GMY2</accession>
<dbReference type="GO" id="GO:0004519">
    <property type="term" value="F:endonuclease activity"/>
    <property type="evidence" value="ECO:0007669"/>
    <property type="project" value="UniProtKB-KW"/>
</dbReference>
<dbReference type="AlphaFoldDB" id="A0A5M9GMY2"/>
<dbReference type="InterPro" id="IPR002711">
    <property type="entry name" value="HNH"/>
</dbReference>
<reference evidence="2 3" key="1">
    <citation type="submission" date="2019-09" db="EMBL/GenBank/DDBJ databases">
        <title>Pararcticibacter amylolyticus gen. nov., sp. nov., isolated from a rottenly hemp rope, and reclassification of Pedobacter tournemirensis as Pararcticibacter tournemirensis comb. nov.</title>
        <authorList>
            <person name="Cai Y."/>
        </authorList>
    </citation>
    <scope>NUCLEOTIDE SEQUENCE [LARGE SCALE GENOMIC DNA]</scope>
    <source>
        <strain evidence="2 3">TF5-37.2-LB10</strain>
    </source>
</reference>
<keyword evidence="2" id="KW-0378">Hydrolase</keyword>
<dbReference type="EMBL" id="VWNE01000051">
    <property type="protein sequence ID" value="KAA8475690.1"/>
    <property type="molecule type" value="Genomic_DNA"/>
</dbReference>
<dbReference type="Proteomes" id="UP000322918">
    <property type="component" value="Unassembled WGS sequence"/>
</dbReference>
<comment type="caution">
    <text evidence="2">The sequence shown here is derived from an EMBL/GenBank/DDBJ whole genome shotgun (WGS) entry which is preliminary data.</text>
</comment>
<dbReference type="OrthoDB" id="1250255at2"/>
<dbReference type="GO" id="GO:0003676">
    <property type="term" value="F:nucleic acid binding"/>
    <property type="evidence" value="ECO:0007669"/>
    <property type="project" value="InterPro"/>
</dbReference>
<organism evidence="2 3">
    <name type="scientific">Arcticibacter tournemirensis</name>
    <dbReference type="NCBI Taxonomy" id="699437"/>
    <lineage>
        <taxon>Bacteria</taxon>
        <taxon>Pseudomonadati</taxon>
        <taxon>Bacteroidota</taxon>
        <taxon>Sphingobacteriia</taxon>
        <taxon>Sphingobacteriales</taxon>
        <taxon>Sphingobacteriaceae</taxon>
        <taxon>Arcticibacter</taxon>
    </lineage>
</organism>
<protein>
    <submittedName>
        <fullName evidence="2">HNH endonuclease</fullName>
    </submittedName>
</protein>
<evidence type="ECO:0000313" key="3">
    <source>
        <dbReference type="Proteomes" id="UP000322918"/>
    </source>
</evidence>
<dbReference type="Pfam" id="PF01844">
    <property type="entry name" value="HNH"/>
    <property type="match status" value="1"/>
</dbReference>
<sequence length="94" mass="11318">MIYQSLWHNNYKNTTAYKYYTYLNSPEWKEKRTLVLNRDHHLCQRCRIEPALDVHHLTYKNLYNEPLEDLQALCRNCHAAVHSNNITINLRPSC</sequence>
<dbReference type="RefSeq" id="WP_141815066.1">
    <property type="nucleotide sequence ID" value="NZ_VFPL01000001.1"/>
</dbReference>
<feature type="domain" description="HNH" evidence="1">
    <location>
        <begin position="43"/>
        <end position="83"/>
    </location>
</feature>
<gene>
    <name evidence="2" type="ORF">F1649_21350</name>
</gene>
<keyword evidence="2" id="KW-0540">Nuclease</keyword>
<keyword evidence="2" id="KW-0255">Endonuclease</keyword>
<evidence type="ECO:0000313" key="2">
    <source>
        <dbReference type="EMBL" id="KAA8475690.1"/>
    </source>
</evidence>
<evidence type="ECO:0000259" key="1">
    <source>
        <dbReference type="Pfam" id="PF01844"/>
    </source>
</evidence>
<dbReference type="GO" id="GO:0008270">
    <property type="term" value="F:zinc ion binding"/>
    <property type="evidence" value="ECO:0007669"/>
    <property type="project" value="InterPro"/>
</dbReference>
<proteinExistence type="predicted"/>
<name>A0A5M9GMY2_9SPHI</name>